<dbReference type="PANTHER" id="PTHR43346">
    <property type="entry name" value="LIGAND BINDING DOMAIN PROTEIN, PUTATIVE (AFU_ORTHOLOGUE AFUA_6G14370)-RELATED"/>
    <property type="match status" value="1"/>
</dbReference>
<reference evidence="3" key="1">
    <citation type="journal article" date="2019" name="Int. J. Syst. Evol. Microbiol.">
        <title>The Global Catalogue of Microorganisms (GCM) 10K type strain sequencing project: providing services to taxonomists for standard genome sequencing and annotation.</title>
        <authorList>
            <consortium name="The Broad Institute Genomics Platform"/>
            <consortium name="The Broad Institute Genome Sequencing Center for Infectious Disease"/>
            <person name="Wu L."/>
            <person name="Ma J."/>
        </authorList>
    </citation>
    <scope>NUCLEOTIDE SEQUENCE [LARGE SCALE GENOMIC DNA]</scope>
    <source>
        <strain evidence="3">CCM 8939</strain>
    </source>
</reference>
<feature type="domain" description="Cupin type-2" evidence="1">
    <location>
        <begin position="32"/>
        <end position="102"/>
    </location>
</feature>
<dbReference type="EMBL" id="BMDJ01000014">
    <property type="protein sequence ID" value="GGI29189.1"/>
    <property type="molecule type" value="Genomic_DNA"/>
</dbReference>
<keyword evidence="3" id="KW-1185">Reference proteome</keyword>
<dbReference type="InterPro" id="IPR013096">
    <property type="entry name" value="Cupin_2"/>
</dbReference>
<protein>
    <submittedName>
        <fullName evidence="2">Cupin</fullName>
    </submittedName>
</protein>
<dbReference type="InterPro" id="IPR052538">
    <property type="entry name" value="Flavonoid_dioxygenase-like"/>
</dbReference>
<dbReference type="SUPFAM" id="SSF51182">
    <property type="entry name" value="RmlC-like cupins"/>
    <property type="match status" value="1"/>
</dbReference>
<dbReference type="InterPro" id="IPR014710">
    <property type="entry name" value="RmlC-like_jellyroll"/>
</dbReference>
<evidence type="ECO:0000313" key="2">
    <source>
        <dbReference type="EMBL" id="GGI29189.1"/>
    </source>
</evidence>
<gene>
    <name evidence="2" type="ORF">GCM10008119_36400</name>
</gene>
<evidence type="ECO:0000313" key="3">
    <source>
        <dbReference type="Proteomes" id="UP000645390"/>
    </source>
</evidence>
<dbReference type="Gene3D" id="2.60.120.10">
    <property type="entry name" value="Jelly Rolls"/>
    <property type="match status" value="1"/>
</dbReference>
<evidence type="ECO:0000259" key="1">
    <source>
        <dbReference type="Pfam" id="PF07883"/>
    </source>
</evidence>
<dbReference type="RefSeq" id="WP_188417218.1">
    <property type="nucleotide sequence ID" value="NZ_BMDJ01000014.1"/>
</dbReference>
<dbReference type="CDD" id="cd02223">
    <property type="entry name" value="cupin_Bh2720-like"/>
    <property type="match status" value="1"/>
</dbReference>
<dbReference type="InterPro" id="IPR011051">
    <property type="entry name" value="RmlC_Cupin_sf"/>
</dbReference>
<name>A0ABQ2BLR2_9SPHI</name>
<sequence length="132" mass="14783">MRGFKNSIEADSLENTNFRKVIYTGKYLQLVLMNLTPGMDIGEETHHSNDQFFRFEGGHGKCFIDGNEYYVKAGDAIVVPAGASHNIINTDTEVDLSMYTIYGPPNHKDGIIRVTKKAAEEDVEEFDGMTTE</sequence>
<comment type="caution">
    <text evidence="2">The sequence shown here is derived from an EMBL/GenBank/DDBJ whole genome shotgun (WGS) entry which is preliminary data.</text>
</comment>
<organism evidence="2 3">
    <name type="scientific">Pedobacter mendelii</name>
    <dbReference type="NCBI Taxonomy" id="1908240"/>
    <lineage>
        <taxon>Bacteria</taxon>
        <taxon>Pseudomonadati</taxon>
        <taxon>Bacteroidota</taxon>
        <taxon>Sphingobacteriia</taxon>
        <taxon>Sphingobacteriales</taxon>
        <taxon>Sphingobacteriaceae</taxon>
        <taxon>Pedobacter</taxon>
    </lineage>
</organism>
<dbReference type="Pfam" id="PF07883">
    <property type="entry name" value="Cupin_2"/>
    <property type="match status" value="1"/>
</dbReference>
<proteinExistence type="predicted"/>
<accession>A0ABQ2BLR2</accession>
<dbReference type="PANTHER" id="PTHR43346:SF1">
    <property type="entry name" value="QUERCETIN 2,3-DIOXYGENASE-RELATED"/>
    <property type="match status" value="1"/>
</dbReference>
<dbReference type="Proteomes" id="UP000645390">
    <property type="component" value="Unassembled WGS sequence"/>
</dbReference>